<dbReference type="STRING" id="153721.MYP_528"/>
<evidence type="ECO:0000259" key="1">
    <source>
        <dbReference type="Pfam" id="PF14129"/>
    </source>
</evidence>
<accession>A0A098LA67</accession>
<dbReference type="Pfam" id="PF14129">
    <property type="entry name" value="DUF4296"/>
    <property type="match status" value="1"/>
</dbReference>
<sequence>MVLLLAIASCKGPAEEIPEDILPKEKMVQILIRIHIAEAAVGVKNLPSDSASKLYKSYQNEIFKEEAVGDSAYAKSYSYYVVRPELMDKIYGAVVDSLSLREARGKLN</sequence>
<proteinExistence type="predicted"/>
<organism evidence="2 3">
    <name type="scientific">Sporocytophaga myxococcoides</name>
    <dbReference type="NCBI Taxonomy" id="153721"/>
    <lineage>
        <taxon>Bacteria</taxon>
        <taxon>Pseudomonadati</taxon>
        <taxon>Bacteroidota</taxon>
        <taxon>Cytophagia</taxon>
        <taxon>Cytophagales</taxon>
        <taxon>Cytophagaceae</taxon>
        <taxon>Sporocytophaga</taxon>
    </lineage>
</organism>
<gene>
    <name evidence="2" type="ORF">MYP_528</name>
</gene>
<dbReference type="AlphaFoldDB" id="A0A098LA67"/>
<evidence type="ECO:0000313" key="2">
    <source>
        <dbReference type="EMBL" id="GAL83302.1"/>
    </source>
</evidence>
<keyword evidence="3" id="KW-1185">Reference proteome</keyword>
<evidence type="ECO:0000313" key="3">
    <source>
        <dbReference type="Proteomes" id="UP000030185"/>
    </source>
</evidence>
<protein>
    <recommendedName>
        <fullName evidence="1">DUF4296 domain-containing protein</fullName>
    </recommendedName>
</protein>
<dbReference type="Proteomes" id="UP000030185">
    <property type="component" value="Unassembled WGS sequence"/>
</dbReference>
<reference evidence="2 3" key="1">
    <citation type="submission" date="2014-09" db="EMBL/GenBank/DDBJ databases">
        <title>Sporocytophaga myxococcoides PG-01 genome sequencing.</title>
        <authorList>
            <person name="Liu L."/>
            <person name="Gao P.J."/>
            <person name="Chen G.J."/>
            <person name="Wang L.S."/>
        </authorList>
    </citation>
    <scope>NUCLEOTIDE SEQUENCE [LARGE SCALE GENOMIC DNA]</scope>
    <source>
        <strain evidence="2 3">PG-01</strain>
    </source>
</reference>
<name>A0A098LA67_9BACT</name>
<comment type="caution">
    <text evidence="2">The sequence shown here is derived from an EMBL/GenBank/DDBJ whole genome shotgun (WGS) entry which is preliminary data.</text>
</comment>
<dbReference type="EMBL" id="BBLT01000001">
    <property type="protein sequence ID" value="GAL83302.1"/>
    <property type="molecule type" value="Genomic_DNA"/>
</dbReference>
<dbReference type="eggNOG" id="ENOG5033DU3">
    <property type="taxonomic scope" value="Bacteria"/>
</dbReference>
<feature type="domain" description="DUF4296" evidence="1">
    <location>
        <begin position="18"/>
        <end position="102"/>
    </location>
</feature>
<dbReference type="InterPro" id="IPR025381">
    <property type="entry name" value="DUF4296"/>
</dbReference>